<comment type="caution">
    <text evidence="2">The sequence shown here is derived from an EMBL/GenBank/DDBJ whole genome shotgun (WGS) entry which is preliminary data.</text>
</comment>
<dbReference type="InterPro" id="IPR036891">
    <property type="entry name" value="Signal_recog_part_SRP54_M_sf"/>
</dbReference>
<dbReference type="GO" id="GO:0003924">
    <property type="term" value="F:GTPase activity"/>
    <property type="evidence" value="ECO:0007669"/>
    <property type="project" value="InterPro"/>
</dbReference>
<dbReference type="PANTHER" id="PTHR11564">
    <property type="entry name" value="SIGNAL RECOGNITION PARTICLE 54K PROTEIN SRP54"/>
    <property type="match status" value="1"/>
</dbReference>
<feature type="domain" description="Signal recognition particle SRP54 subunit M-domain" evidence="1">
    <location>
        <begin position="15"/>
        <end position="73"/>
    </location>
</feature>
<evidence type="ECO:0000313" key="2">
    <source>
        <dbReference type="EMBL" id="GAI65765.1"/>
    </source>
</evidence>
<dbReference type="GO" id="GO:0048500">
    <property type="term" value="C:signal recognition particle"/>
    <property type="evidence" value="ECO:0007669"/>
    <property type="project" value="InterPro"/>
</dbReference>
<evidence type="ECO:0000259" key="1">
    <source>
        <dbReference type="Pfam" id="PF02978"/>
    </source>
</evidence>
<sequence length="90" mass="10180">PIVNKSKIFKKVNLDDSHLSHIEAIINSMTVDERRKPRIINGSRKKRIAKGSGNSVSEVNKLLEQFSKTKQMLKQFSGLKGKFNLPLGNF</sequence>
<dbReference type="GO" id="GO:0006614">
    <property type="term" value="P:SRP-dependent cotranslational protein targeting to membrane"/>
    <property type="evidence" value="ECO:0007669"/>
    <property type="project" value="InterPro"/>
</dbReference>
<dbReference type="AlphaFoldDB" id="X1RRD1"/>
<reference evidence="2" key="1">
    <citation type="journal article" date="2014" name="Front. Microbiol.">
        <title>High frequency of phylogenetically diverse reductive dehalogenase-homologous genes in deep subseafloor sedimentary metagenomes.</title>
        <authorList>
            <person name="Kawai M."/>
            <person name="Futagami T."/>
            <person name="Toyoda A."/>
            <person name="Takaki Y."/>
            <person name="Nishi S."/>
            <person name="Hori S."/>
            <person name="Arai W."/>
            <person name="Tsubouchi T."/>
            <person name="Morono Y."/>
            <person name="Uchiyama I."/>
            <person name="Ito T."/>
            <person name="Fujiyama A."/>
            <person name="Inagaki F."/>
            <person name="Takami H."/>
        </authorList>
    </citation>
    <scope>NUCLEOTIDE SEQUENCE</scope>
    <source>
        <strain evidence="2">Expedition CK06-06</strain>
    </source>
</reference>
<protein>
    <recommendedName>
        <fullName evidence="1">Signal recognition particle SRP54 subunit M-domain domain-containing protein</fullName>
    </recommendedName>
</protein>
<dbReference type="InterPro" id="IPR022941">
    <property type="entry name" value="SRP54"/>
</dbReference>
<dbReference type="GO" id="GO:0005525">
    <property type="term" value="F:GTP binding"/>
    <property type="evidence" value="ECO:0007669"/>
    <property type="project" value="InterPro"/>
</dbReference>
<dbReference type="Gene3D" id="1.10.260.30">
    <property type="entry name" value="Signal recognition particle, SRP54 subunit, M-domain"/>
    <property type="match status" value="1"/>
</dbReference>
<accession>X1RRD1</accession>
<dbReference type="EMBL" id="BARV01043733">
    <property type="protein sequence ID" value="GAI65765.1"/>
    <property type="molecule type" value="Genomic_DNA"/>
</dbReference>
<organism evidence="2">
    <name type="scientific">marine sediment metagenome</name>
    <dbReference type="NCBI Taxonomy" id="412755"/>
    <lineage>
        <taxon>unclassified sequences</taxon>
        <taxon>metagenomes</taxon>
        <taxon>ecological metagenomes</taxon>
    </lineage>
</organism>
<dbReference type="InterPro" id="IPR004125">
    <property type="entry name" value="Signal_recog_particle_SRP54_M"/>
</dbReference>
<dbReference type="GO" id="GO:0008312">
    <property type="term" value="F:7S RNA binding"/>
    <property type="evidence" value="ECO:0007669"/>
    <property type="project" value="InterPro"/>
</dbReference>
<dbReference type="SUPFAM" id="SSF47446">
    <property type="entry name" value="Signal peptide-binding domain"/>
    <property type="match status" value="1"/>
</dbReference>
<feature type="non-terminal residue" evidence="2">
    <location>
        <position position="1"/>
    </location>
</feature>
<dbReference type="PANTHER" id="PTHR11564:SF5">
    <property type="entry name" value="SIGNAL RECOGNITION PARTICLE SUBUNIT SRP54"/>
    <property type="match status" value="1"/>
</dbReference>
<name>X1RRD1_9ZZZZ</name>
<gene>
    <name evidence="2" type="ORF">S06H3_65125</name>
</gene>
<dbReference type="Pfam" id="PF02978">
    <property type="entry name" value="SRP_SPB"/>
    <property type="match status" value="1"/>
</dbReference>
<proteinExistence type="predicted"/>